<dbReference type="CDD" id="cd19481">
    <property type="entry name" value="RecA-like_protease"/>
    <property type="match status" value="1"/>
</dbReference>
<sequence length="839" mass="91859">MSGIRIAIVKLRNDVLADTIAYDLREAPEFELVSDELIDADETRDKLFSVARDVEVLIAFGDFDPDLLEEIVRNEPHAVIASIVIGEDLVNFRLSEVGSVQLIETLQVLARDRGPDRSRLMEYRLSKEGHPAELVEIGRSVDRLIHEADKWVRATISAYAKSLPRTDGEYLTYATGPRIVEDLVRTAPPRRLAEDDDSAHDRELVEALMTESAAHPEPLARLFQRLGLTVTEFKVLLLALGPDLGVKIQTAFGHLNDDLGRKQPTLGLACSMLGNPIDIRTELEHEKGLVRWRLLDSGDVLPRADEPARLAQPLPGWLLGDEDALFGDASLRPFIRAGAYPGADYISDAEGVGPGAGLHQSLAGRSRWIVLPPRHLDRWRARCDAAAAATKRTTLRCQAEKLLVLAPTDQREATIRLARAAQLFDMVPMVDFGIEPADDSRLALLGHFVDALGMVSHPAVLIAADRRYAANLPGDDVTAYAADYAETEASEFYRAAAASRGLKLTTSDCRRLGTEFELTLDLIGQAVELAAFDRQSGRVGEELYGPMARACRTVASANLSRLVQVSAPTFALSDVILPAEQHAQLGEIVSQVEQAPIVLNQWGFGSQLPYGRGVSALFAGPSGTGKTMAAQGIAKALKTDLFTVDLSRVVSKYIGESEKNLDAVFSDAEKANAVLAFHEADSLFNQRSETKDAHDRYANLEVAYLLQRMESFTGLAILTTNLKQNIDSAFLRRLRFVIEFPKPDAAAREAIWRQCLPDAAPLAKDVELHLLAREIELSGGNIRQVTLRAAFAAASDGSGQIGMRHLFAATRAELIKLGRTGGLRQLDELQAYHNRTMAA</sequence>
<dbReference type="GO" id="GO:0005524">
    <property type="term" value="F:ATP binding"/>
    <property type="evidence" value="ECO:0007669"/>
    <property type="project" value="UniProtKB-KW"/>
</dbReference>
<feature type="domain" description="AAA+ ATPase" evidence="4">
    <location>
        <begin position="612"/>
        <end position="744"/>
    </location>
</feature>
<gene>
    <name evidence="5" type="ORF">JAO75_17400</name>
</gene>
<dbReference type="Pfam" id="PF00004">
    <property type="entry name" value="AAA"/>
    <property type="match status" value="1"/>
</dbReference>
<dbReference type="Gene3D" id="3.40.50.300">
    <property type="entry name" value="P-loop containing nucleotide triphosphate hydrolases"/>
    <property type="match status" value="1"/>
</dbReference>
<dbReference type="Proteomes" id="UP000620670">
    <property type="component" value="Unassembled WGS sequence"/>
</dbReference>
<dbReference type="InterPro" id="IPR054472">
    <property type="entry name" value="WHD"/>
</dbReference>
<evidence type="ECO:0000259" key="4">
    <source>
        <dbReference type="SMART" id="SM00382"/>
    </source>
</evidence>
<evidence type="ECO:0000256" key="2">
    <source>
        <dbReference type="ARBA" id="ARBA00022741"/>
    </source>
</evidence>
<accession>A0ABS0Y4D8</accession>
<dbReference type="PANTHER" id="PTHR23073">
    <property type="entry name" value="26S PROTEASOME REGULATORY SUBUNIT"/>
    <property type="match status" value="1"/>
</dbReference>
<evidence type="ECO:0000313" key="5">
    <source>
        <dbReference type="EMBL" id="MBJ6127181.1"/>
    </source>
</evidence>
<dbReference type="EMBL" id="JAELXT010000021">
    <property type="protein sequence ID" value="MBJ6127181.1"/>
    <property type="molecule type" value="Genomic_DNA"/>
</dbReference>
<protein>
    <submittedName>
        <fullName evidence="5">ATP-binding protein</fullName>
    </submittedName>
</protein>
<dbReference type="InterPro" id="IPR003593">
    <property type="entry name" value="AAA+_ATPase"/>
</dbReference>
<dbReference type="Gene3D" id="1.10.8.60">
    <property type="match status" value="1"/>
</dbReference>
<reference evidence="6" key="1">
    <citation type="submission" date="2020-12" db="EMBL/GenBank/DDBJ databases">
        <title>Hymenobacter sp.</title>
        <authorList>
            <person name="Kim M.K."/>
        </authorList>
    </citation>
    <scope>NUCLEOTIDE SEQUENCE [LARGE SCALE GENOMIC DNA]</scope>
    <source>
        <strain evidence="6">BT325</strain>
    </source>
</reference>
<evidence type="ECO:0000256" key="1">
    <source>
        <dbReference type="ARBA" id="ARBA00006914"/>
    </source>
</evidence>
<keyword evidence="6" id="KW-1185">Reference proteome</keyword>
<dbReference type="RefSeq" id="WP_199050410.1">
    <property type="nucleotide sequence ID" value="NZ_JAELXT010000021.1"/>
</dbReference>
<proteinExistence type="inferred from homology"/>
<dbReference type="Pfam" id="PF22977">
    <property type="entry name" value="WHD"/>
    <property type="match status" value="1"/>
</dbReference>
<keyword evidence="2" id="KW-0547">Nucleotide-binding</keyword>
<dbReference type="SUPFAM" id="SSF52540">
    <property type="entry name" value="P-loop containing nucleoside triphosphate hydrolases"/>
    <property type="match status" value="1"/>
</dbReference>
<comment type="caution">
    <text evidence="5">The sequence shown here is derived from an EMBL/GenBank/DDBJ whole genome shotgun (WGS) entry which is preliminary data.</text>
</comment>
<dbReference type="InterPro" id="IPR003959">
    <property type="entry name" value="ATPase_AAA_core"/>
</dbReference>
<evidence type="ECO:0000313" key="6">
    <source>
        <dbReference type="Proteomes" id="UP000620670"/>
    </source>
</evidence>
<dbReference type="InterPro" id="IPR050221">
    <property type="entry name" value="26S_Proteasome_ATPase"/>
</dbReference>
<organism evidence="5 6">
    <name type="scientific">Microvirga splendida</name>
    <dbReference type="NCBI Taxonomy" id="2795727"/>
    <lineage>
        <taxon>Bacteria</taxon>
        <taxon>Pseudomonadati</taxon>
        <taxon>Pseudomonadota</taxon>
        <taxon>Alphaproteobacteria</taxon>
        <taxon>Hyphomicrobiales</taxon>
        <taxon>Methylobacteriaceae</taxon>
        <taxon>Microvirga</taxon>
    </lineage>
</organism>
<dbReference type="SMART" id="SM00382">
    <property type="entry name" value="AAA"/>
    <property type="match status" value="1"/>
</dbReference>
<comment type="similarity">
    <text evidence="1">Belongs to the AAA ATPase family.</text>
</comment>
<keyword evidence="3 5" id="KW-0067">ATP-binding</keyword>
<name>A0ABS0Y4D8_9HYPH</name>
<dbReference type="InterPro" id="IPR027417">
    <property type="entry name" value="P-loop_NTPase"/>
</dbReference>
<evidence type="ECO:0000256" key="3">
    <source>
        <dbReference type="ARBA" id="ARBA00022840"/>
    </source>
</evidence>